<evidence type="ECO:0000313" key="4">
    <source>
        <dbReference type="EMBL" id="VAW16812.1"/>
    </source>
</evidence>
<dbReference type="Pfam" id="PF05193">
    <property type="entry name" value="Peptidase_M16_C"/>
    <property type="match status" value="1"/>
</dbReference>
<evidence type="ECO:0000259" key="2">
    <source>
        <dbReference type="Pfam" id="PF00675"/>
    </source>
</evidence>
<comment type="similarity">
    <text evidence="1">Belongs to the peptidase M16 family.</text>
</comment>
<evidence type="ECO:0000259" key="3">
    <source>
        <dbReference type="Pfam" id="PF05193"/>
    </source>
</evidence>
<dbReference type="GO" id="GO:0006508">
    <property type="term" value="P:proteolysis"/>
    <property type="evidence" value="ECO:0007669"/>
    <property type="project" value="InterPro"/>
</dbReference>
<feature type="domain" description="Peptidase M16 C-terminal" evidence="3">
    <location>
        <begin position="167"/>
        <end position="338"/>
    </location>
</feature>
<dbReference type="EMBL" id="UOEM01000099">
    <property type="protein sequence ID" value="VAW16812.1"/>
    <property type="molecule type" value="Genomic_DNA"/>
</dbReference>
<reference evidence="4" key="1">
    <citation type="submission" date="2018-06" db="EMBL/GenBank/DDBJ databases">
        <authorList>
            <person name="Zhirakovskaya E."/>
        </authorList>
    </citation>
    <scope>NUCLEOTIDE SEQUENCE</scope>
</reference>
<proteinExistence type="inferred from homology"/>
<name>A0A3B0TQU1_9ZZZZ</name>
<gene>
    <name evidence="4" type="ORF">MNBD_ALPHA09-1831</name>
</gene>
<dbReference type="InterPro" id="IPR011249">
    <property type="entry name" value="Metalloenz_LuxS/M16"/>
</dbReference>
<evidence type="ECO:0000256" key="1">
    <source>
        <dbReference type="ARBA" id="ARBA00007261"/>
    </source>
</evidence>
<dbReference type="GO" id="GO:0046872">
    <property type="term" value="F:metal ion binding"/>
    <property type="evidence" value="ECO:0007669"/>
    <property type="project" value="InterPro"/>
</dbReference>
<dbReference type="Gene3D" id="3.30.830.10">
    <property type="entry name" value="Metalloenzyme, LuxS/M16 peptidase-like"/>
    <property type="match status" value="2"/>
</dbReference>
<organism evidence="4">
    <name type="scientific">hydrothermal vent metagenome</name>
    <dbReference type="NCBI Taxonomy" id="652676"/>
    <lineage>
        <taxon>unclassified sequences</taxon>
        <taxon>metagenomes</taxon>
        <taxon>ecological metagenomes</taxon>
    </lineage>
</organism>
<protein>
    <submittedName>
        <fullName evidence="4">Mitochondrial processing peptidase-like protein</fullName>
        <ecNumber evidence="4">3.4.24.64</ecNumber>
    </submittedName>
</protein>
<dbReference type="SUPFAM" id="SSF63411">
    <property type="entry name" value="LuxS/MPP-like metallohydrolase"/>
    <property type="match status" value="2"/>
</dbReference>
<dbReference type="InterPro" id="IPR001431">
    <property type="entry name" value="Pept_M16_Zn_BS"/>
</dbReference>
<dbReference type="InterPro" id="IPR011765">
    <property type="entry name" value="Pept_M16_N"/>
</dbReference>
<accession>A0A3B0TQU1</accession>
<keyword evidence="4" id="KW-0378">Hydrolase</keyword>
<sequence length="420" mass="44808">MTVNLTRLDNGIRVVTHAMPHLQTASVGVWVNAGARHETEDQHGIAHLLEHMAFKGTRTRSARAIAEQIEAVGGDLNAATSLESTAYFARTMKDDLPLALDILADILQNPTFEASELAREQSVILQEIGAARDTPDDLVFDLAQSAAFPDQPVGRSILGTPETVSGFSSQSLSEYLGSHYRPDALVIAATGAVDHQDIETRAADLFGDLSGAQTGTTIAATYVGGEARTRRDLEQTHLVLEFEGVSYLSDDAYASRVLASALGGGMSSRLFQEVREARGLCYSIFAFASSFRDSGIFGVYAATSPDLVGDLVDVIAGEMARFAETVSEAEIARAKAQLKTGLLMSLESSSARAEQIGRQALVFGRVLEIDELLAKVDAIDVAAVRALSAKLFGASQLTLSAVGDLSKLEKRGPMAEKFKV</sequence>
<dbReference type="InterPro" id="IPR050361">
    <property type="entry name" value="MPP/UQCRC_Complex"/>
</dbReference>
<dbReference type="PANTHER" id="PTHR11851:SF49">
    <property type="entry name" value="MITOCHONDRIAL-PROCESSING PEPTIDASE SUBUNIT ALPHA"/>
    <property type="match status" value="1"/>
</dbReference>
<dbReference type="FunFam" id="3.30.830.10:FF:000008">
    <property type="entry name" value="Mitochondrial-processing peptidase subunit beta"/>
    <property type="match status" value="1"/>
</dbReference>
<dbReference type="EC" id="3.4.24.64" evidence="4"/>
<dbReference type="Pfam" id="PF00675">
    <property type="entry name" value="Peptidase_M16"/>
    <property type="match status" value="1"/>
</dbReference>
<dbReference type="GO" id="GO:0004222">
    <property type="term" value="F:metalloendopeptidase activity"/>
    <property type="evidence" value="ECO:0007669"/>
    <property type="project" value="UniProtKB-EC"/>
</dbReference>
<dbReference type="InterPro" id="IPR007863">
    <property type="entry name" value="Peptidase_M16_C"/>
</dbReference>
<dbReference type="PANTHER" id="PTHR11851">
    <property type="entry name" value="METALLOPROTEASE"/>
    <property type="match status" value="1"/>
</dbReference>
<dbReference type="PROSITE" id="PS00143">
    <property type="entry name" value="INSULINASE"/>
    <property type="match status" value="1"/>
</dbReference>
<feature type="domain" description="Peptidase M16 N-terminal" evidence="2">
    <location>
        <begin position="13"/>
        <end position="160"/>
    </location>
</feature>
<dbReference type="AlphaFoldDB" id="A0A3B0TQU1"/>